<keyword evidence="3" id="KW-1185">Reference proteome</keyword>
<dbReference type="Proteomes" id="UP000000305">
    <property type="component" value="Unassembled WGS sequence"/>
</dbReference>
<feature type="region of interest" description="Disordered" evidence="1">
    <location>
        <begin position="242"/>
        <end position="293"/>
    </location>
</feature>
<feature type="region of interest" description="Disordered" evidence="1">
    <location>
        <begin position="445"/>
        <end position="491"/>
    </location>
</feature>
<dbReference type="PhylomeDB" id="E9GMF7"/>
<feature type="region of interest" description="Disordered" evidence="1">
    <location>
        <begin position="367"/>
        <end position="386"/>
    </location>
</feature>
<protein>
    <submittedName>
        <fullName evidence="2">Uncharacterized protein</fullName>
    </submittedName>
</protein>
<dbReference type="InParanoid" id="E9GMF7"/>
<feature type="region of interest" description="Disordered" evidence="1">
    <location>
        <begin position="134"/>
        <end position="215"/>
    </location>
</feature>
<dbReference type="KEGG" id="dpx:DAPPUDRAFT_245045"/>
<proteinExistence type="predicted"/>
<dbReference type="EMBL" id="GL732552">
    <property type="protein sequence ID" value="EFX79361.1"/>
    <property type="molecule type" value="Genomic_DNA"/>
</dbReference>
<sequence>MVLRTGVFSNQIQAEMYKEGVDQATIDADFDTMIQTMDEVIFAKIMVIKNKRREWLEKDREKRILQILQEQTATQAAIQAQFNRDIISQVIAAISTAYSVPVAPGDVNLSPTASQTKTVELILKTLTTSQFAAVSVPNPTPPVVSSLTTESCSFPNTSSYQSKENIQTEENETGTASLPHPPKKGDSLSDSPDGPDGYPDKKRFERNEIKENNSFVSKLENSAKLDGAEKITSSTTKNCYSDQNVKSAQSKEVPMEKEPGTASLQQRPKKGLSISDIPVKSSGNKDKKRFEEDELKATNLKFSNLDGEDAVESKNLLSSSSNKKTACTLNIQEAPATPAEAPCPLIIQEAPTISAEAPCALISEKAPANPAEAPRSLSHQETPTYQAEVPDTLNCLKTKDSIIRIPPAGSKEKAIPTFLFFPSGRPAASLETLNSFLSQLQQTNFSSSGNLSSSPEIQEASKENPQEAAAIDIEEDSSTPQSVWDPGGKLPKRVSKLSIGIKWNGQLTESGAS</sequence>
<evidence type="ECO:0000313" key="2">
    <source>
        <dbReference type="EMBL" id="EFX79361.1"/>
    </source>
</evidence>
<organism evidence="2 3">
    <name type="scientific">Daphnia pulex</name>
    <name type="common">Water flea</name>
    <dbReference type="NCBI Taxonomy" id="6669"/>
    <lineage>
        <taxon>Eukaryota</taxon>
        <taxon>Metazoa</taxon>
        <taxon>Ecdysozoa</taxon>
        <taxon>Arthropoda</taxon>
        <taxon>Crustacea</taxon>
        <taxon>Branchiopoda</taxon>
        <taxon>Diplostraca</taxon>
        <taxon>Cladocera</taxon>
        <taxon>Anomopoda</taxon>
        <taxon>Daphniidae</taxon>
        <taxon>Daphnia</taxon>
    </lineage>
</organism>
<dbReference type="AlphaFoldDB" id="E9GMF7"/>
<gene>
    <name evidence="2" type="ORF">DAPPUDRAFT_245045</name>
</gene>
<accession>E9GMF7</accession>
<dbReference type="PANTHER" id="PTHR22954">
    <property type="entry name" value="RETROVIRAL PROTEASE-RELATED"/>
    <property type="match status" value="1"/>
</dbReference>
<feature type="compositionally biased region" description="Low complexity" evidence="1">
    <location>
        <begin position="188"/>
        <end position="197"/>
    </location>
</feature>
<dbReference type="HOGENOM" id="CLU_531302_0_0_1"/>
<feature type="compositionally biased region" description="Basic and acidic residues" evidence="1">
    <location>
        <begin position="198"/>
        <end position="211"/>
    </location>
</feature>
<evidence type="ECO:0000313" key="3">
    <source>
        <dbReference type="Proteomes" id="UP000000305"/>
    </source>
</evidence>
<name>E9GMF7_DAPPU</name>
<feature type="compositionally biased region" description="Polar residues" evidence="1">
    <location>
        <begin position="152"/>
        <end position="165"/>
    </location>
</feature>
<evidence type="ECO:0000256" key="1">
    <source>
        <dbReference type="SAM" id="MobiDB-lite"/>
    </source>
</evidence>
<dbReference type="PANTHER" id="PTHR22954:SF3">
    <property type="entry name" value="PROTEIN CBG08539"/>
    <property type="match status" value="1"/>
</dbReference>
<reference evidence="2 3" key="1">
    <citation type="journal article" date="2011" name="Science">
        <title>The ecoresponsive genome of Daphnia pulex.</title>
        <authorList>
            <person name="Colbourne J.K."/>
            <person name="Pfrender M.E."/>
            <person name="Gilbert D."/>
            <person name="Thomas W.K."/>
            <person name="Tucker A."/>
            <person name="Oakley T.H."/>
            <person name="Tokishita S."/>
            <person name="Aerts A."/>
            <person name="Arnold G.J."/>
            <person name="Basu M.K."/>
            <person name="Bauer D.J."/>
            <person name="Caceres C.E."/>
            <person name="Carmel L."/>
            <person name="Casola C."/>
            <person name="Choi J.H."/>
            <person name="Detter J.C."/>
            <person name="Dong Q."/>
            <person name="Dusheyko S."/>
            <person name="Eads B.D."/>
            <person name="Frohlich T."/>
            <person name="Geiler-Samerotte K.A."/>
            <person name="Gerlach D."/>
            <person name="Hatcher P."/>
            <person name="Jogdeo S."/>
            <person name="Krijgsveld J."/>
            <person name="Kriventseva E.V."/>
            <person name="Kultz D."/>
            <person name="Laforsch C."/>
            <person name="Lindquist E."/>
            <person name="Lopez J."/>
            <person name="Manak J.R."/>
            <person name="Muller J."/>
            <person name="Pangilinan J."/>
            <person name="Patwardhan R.P."/>
            <person name="Pitluck S."/>
            <person name="Pritham E.J."/>
            <person name="Rechtsteiner A."/>
            <person name="Rho M."/>
            <person name="Rogozin I.B."/>
            <person name="Sakarya O."/>
            <person name="Salamov A."/>
            <person name="Schaack S."/>
            <person name="Shapiro H."/>
            <person name="Shiga Y."/>
            <person name="Skalitzky C."/>
            <person name="Smith Z."/>
            <person name="Souvorov A."/>
            <person name="Sung W."/>
            <person name="Tang Z."/>
            <person name="Tsuchiya D."/>
            <person name="Tu H."/>
            <person name="Vos H."/>
            <person name="Wang M."/>
            <person name="Wolf Y.I."/>
            <person name="Yamagata H."/>
            <person name="Yamada T."/>
            <person name="Ye Y."/>
            <person name="Shaw J.R."/>
            <person name="Andrews J."/>
            <person name="Crease T.J."/>
            <person name="Tang H."/>
            <person name="Lucas S.M."/>
            <person name="Robertson H.M."/>
            <person name="Bork P."/>
            <person name="Koonin E.V."/>
            <person name="Zdobnov E.M."/>
            <person name="Grigoriev I.V."/>
            <person name="Lynch M."/>
            <person name="Boore J.L."/>
        </authorList>
    </citation>
    <scope>NUCLEOTIDE SEQUENCE [LARGE SCALE GENOMIC DNA]</scope>
</reference>